<feature type="domain" description="Tryptophan synthase beta chain-like PALP" evidence="19">
    <location>
        <begin position="651"/>
        <end position="767"/>
    </location>
</feature>
<dbReference type="GO" id="GO:0030378">
    <property type="term" value="F:serine racemase activity"/>
    <property type="evidence" value="ECO:0007669"/>
    <property type="project" value="UniProtKB-EC"/>
</dbReference>
<dbReference type="Gene3D" id="3.40.50.1100">
    <property type="match status" value="8"/>
</dbReference>
<evidence type="ECO:0000313" key="21">
    <source>
        <dbReference type="Proteomes" id="UP000324832"/>
    </source>
</evidence>
<evidence type="ECO:0000256" key="13">
    <source>
        <dbReference type="ARBA" id="ARBA00066349"/>
    </source>
</evidence>
<evidence type="ECO:0000256" key="12">
    <source>
        <dbReference type="ARBA" id="ARBA00056426"/>
    </source>
</evidence>
<dbReference type="InterPro" id="IPR001926">
    <property type="entry name" value="TrpB-like_PALP"/>
</dbReference>
<dbReference type="InterPro" id="IPR050147">
    <property type="entry name" value="Ser/Thr_Dehydratase"/>
</dbReference>
<feature type="domain" description="Tryptophan synthase beta chain-like PALP" evidence="19">
    <location>
        <begin position="349"/>
        <end position="497"/>
    </location>
</feature>
<evidence type="ECO:0000256" key="11">
    <source>
        <dbReference type="ARBA" id="ARBA00051769"/>
    </source>
</evidence>
<dbReference type="GO" id="GO:0005524">
    <property type="term" value="F:ATP binding"/>
    <property type="evidence" value="ECO:0007669"/>
    <property type="project" value="UniProtKB-ARBA"/>
</dbReference>
<gene>
    <name evidence="20" type="ORF">LSINAPIS_LOCUS4204</name>
</gene>
<comment type="function">
    <text evidence="12">Catalyzes the synthesis of D-serine from L-serine. D-serine is a key coagonist with glutamate at NMDA receptors. Has dehydratase activity towards both L-serine and D-serine.</text>
</comment>
<name>A0A5E4Q032_9NEOP</name>
<dbReference type="EMBL" id="FZQP02001081">
    <property type="protein sequence ID" value="VVC91560.1"/>
    <property type="molecule type" value="Genomic_DNA"/>
</dbReference>
<feature type="domain" description="Tryptophan synthase beta chain-like PALP" evidence="19">
    <location>
        <begin position="38"/>
        <end position="234"/>
    </location>
</feature>
<dbReference type="GO" id="GO:0009097">
    <property type="term" value="P:isoleucine biosynthetic process"/>
    <property type="evidence" value="ECO:0007669"/>
    <property type="project" value="TreeGrafter"/>
</dbReference>
<evidence type="ECO:0000256" key="14">
    <source>
        <dbReference type="ARBA" id="ARBA00066592"/>
    </source>
</evidence>
<dbReference type="EC" id="4.3.1.18" evidence="13"/>
<evidence type="ECO:0000259" key="19">
    <source>
        <dbReference type="Pfam" id="PF00291"/>
    </source>
</evidence>
<dbReference type="GO" id="GO:0004794">
    <property type="term" value="F:threonine deaminase activity"/>
    <property type="evidence" value="ECO:0007669"/>
    <property type="project" value="TreeGrafter"/>
</dbReference>
<sequence length="946" mass="103972">MERYVNFQPTIEFDPMCDRDHPQKISFEDVSAAAFRIQSGIIKTPCVKSHMSQTYGMDIYLKNDFLQHTGSFKERGARNALLLLSSENKARGVISASLGNHSQGLSYHAKKLNIPATVVMPNIAPIMKIEKCRSYGAEVIVHGHDMKEAKYHAMIYDHPHIMAGQGTIGLEILEQVPDVDAILVPVGGGGLLAGVATAVKHLRPEVLIYGIETEKCPSMEMALKSDEPLSVEIRVVCILSGGNIDTTILGRCLERGLAAEQRLVKFKVTVSDRPGGIAELCKLLASMGVSIKDIMQERAWVFGDIFSVRDVEFDEFCDPSNPRKIHYDDILAASKRIVGAVVKTPCTERGVRNTLMLLSDEQKRTGVITASTGNHGLSMSYHSQLMGIPCIVAMPVHAPITKISKCQQFGANLLMHGNNIGEAKRYAMGIGKEKKLRYVNGYDHPHVVEGQGTIGIEIIEQVPNVDAVLVPVGGGSLCAGIAVAVKHLKPDVEIYVVVKEDWVARAVMHIVEEERFVVEGAAAVSVAAIMAGLFPNLKGKKGMAAEGRLVKFKVTVSDRPGGMAEMCGLLANLGVCLRDCIPERAWVKGDIFSCELKIIAETRGWDHTKELVETIKKYYKDCFFHESAEKTITYDDVLKAQERTKKYLSSETPLIRSHHQKTFGINIYYKLETVLSTGSFKERGAINALEQLKPNKRKIGVVVASLGNQAMGICFHGRKLGIPVTVVMPTSSPITKIQHNIHLGGKVQILGNNLMESQRAARLIARDKDAIIVPVGSGGLIAAIAAVIKHVKPECLIYLLVNEDWATMALLHLVEEERLVVEGAAAFPLASIIGNLVPELKTKNVVCILSGGNIDVKLVCETRDLEHALELKRLVEDEYKNAIFETAPFNDKFVCPCYIKKCNQSQNQKCITNMGKKLGINIYILAKNIINYCLYLEAYNIYSVQG</sequence>
<evidence type="ECO:0000313" key="20">
    <source>
        <dbReference type="EMBL" id="VVC91560.1"/>
    </source>
</evidence>
<organism evidence="20 21">
    <name type="scientific">Leptidea sinapis</name>
    <dbReference type="NCBI Taxonomy" id="189913"/>
    <lineage>
        <taxon>Eukaryota</taxon>
        <taxon>Metazoa</taxon>
        <taxon>Ecdysozoa</taxon>
        <taxon>Arthropoda</taxon>
        <taxon>Hexapoda</taxon>
        <taxon>Insecta</taxon>
        <taxon>Pterygota</taxon>
        <taxon>Neoptera</taxon>
        <taxon>Endopterygota</taxon>
        <taxon>Lepidoptera</taxon>
        <taxon>Glossata</taxon>
        <taxon>Ditrysia</taxon>
        <taxon>Papilionoidea</taxon>
        <taxon>Pieridae</taxon>
        <taxon>Dismorphiinae</taxon>
        <taxon>Leptidea</taxon>
    </lineage>
</organism>
<dbReference type="EC" id="4.3.1.17" evidence="3"/>
<evidence type="ECO:0000256" key="7">
    <source>
        <dbReference type="ARBA" id="ARBA00041766"/>
    </source>
</evidence>
<dbReference type="EC" id="5.1.1.18" evidence="14"/>
<dbReference type="GO" id="GO:0030170">
    <property type="term" value="F:pyridoxal phosphate binding"/>
    <property type="evidence" value="ECO:0007669"/>
    <property type="project" value="UniProtKB-ARBA"/>
</dbReference>
<dbReference type="FunFam" id="3.40.50.1100:FF:000041">
    <property type="entry name" value="Threonine ammonia-lyase, variant"/>
    <property type="match status" value="2"/>
</dbReference>
<evidence type="ECO:0000256" key="18">
    <source>
        <dbReference type="ARBA" id="ARBA00081761"/>
    </source>
</evidence>
<evidence type="ECO:0000256" key="17">
    <source>
        <dbReference type="ARBA" id="ARBA00081060"/>
    </source>
</evidence>
<comment type="cofactor">
    <cofactor evidence="1">
        <name>pyridoxal 5'-phosphate</name>
        <dbReference type="ChEBI" id="CHEBI:597326"/>
    </cofactor>
</comment>
<dbReference type="AlphaFoldDB" id="A0A5E4Q032"/>
<dbReference type="PANTHER" id="PTHR48078:SF19">
    <property type="entry name" value="ACT DOMAIN-CONTAINING PROTEIN"/>
    <property type="match status" value="1"/>
</dbReference>
<evidence type="ECO:0000256" key="1">
    <source>
        <dbReference type="ARBA" id="ARBA00001933"/>
    </source>
</evidence>
<dbReference type="GO" id="GO:0008721">
    <property type="term" value="F:D-serine ammonia-lyase activity"/>
    <property type="evidence" value="ECO:0007669"/>
    <property type="project" value="UniProtKB-EC"/>
</dbReference>
<dbReference type="GO" id="GO:0006567">
    <property type="term" value="P:L-threonine catabolic process"/>
    <property type="evidence" value="ECO:0007669"/>
    <property type="project" value="TreeGrafter"/>
</dbReference>
<dbReference type="Proteomes" id="UP000324832">
    <property type="component" value="Unassembled WGS sequence"/>
</dbReference>
<evidence type="ECO:0000256" key="3">
    <source>
        <dbReference type="ARBA" id="ARBA00012093"/>
    </source>
</evidence>
<keyword evidence="4" id="KW-0663">Pyridoxal phosphate</keyword>
<evidence type="ECO:0000256" key="5">
    <source>
        <dbReference type="ARBA" id="ARBA00023239"/>
    </source>
</evidence>
<dbReference type="Pfam" id="PF00291">
    <property type="entry name" value="PALP"/>
    <property type="match status" value="3"/>
</dbReference>
<dbReference type="GO" id="GO:0070178">
    <property type="term" value="P:D-serine metabolic process"/>
    <property type="evidence" value="ECO:0007669"/>
    <property type="project" value="UniProtKB-ARBA"/>
</dbReference>
<dbReference type="InterPro" id="IPR036052">
    <property type="entry name" value="TrpB-like_PALP_sf"/>
</dbReference>
<keyword evidence="21" id="KW-1185">Reference proteome</keyword>
<evidence type="ECO:0000256" key="16">
    <source>
        <dbReference type="ARBA" id="ARBA00076108"/>
    </source>
</evidence>
<dbReference type="GO" id="GO:0003941">
    <property type="term" value="F:L-serine ammonia-lyase activity"/>
    <property type="evidence" value="ECO:0007669"/>
    <property type="project" value="UniProtKB-EC"/>
</dbReference>
<dbReference type="GO" id="GO:0006565">
    <property type="term" value="P:L-serine catabolic process"/>
    <property type="evidence" value="ECO:0007669"/>
    <property type="project" value="TreeGrafter"/>
</dbReference>
<keyword evidence="5" id="KW-0456">Lyase</keyword>
<comment type="catalytic activity">
    <reaction evidence="9">
        <text>L-serine = pyruvate + NH4(+)</text>
        <dbReference type="Rhea" id="RHEA:19169"/>
        <dbReference type="ChEBI" id="CHEBI:15361"/>
        <dbReference type="ChEBI" id="CHEBI:28938"/>
        <dbReference type="ChEBI" id="CHEBI:33384"/>
        <dbReference type="EC" id="4.3.1.17"/>
    </reaction>
</comment>
<proteinExistence type="inferred from homology"/>
<evidence type="ECO:0000256" key="6">
    <source>
        <dbReference type="ARBA" id="ARBA00031418"/>
    </source>
</evidence>
<dbReference type="SUPFAM" id="SSF53686">
    <property type="entry name" value="Tryptophan synthase beta subunit-like PLP-dependent enzymes"/>
    <property type="match status" value="3"/>
</dbReference>
<evidence type="ECO:0000256" key="15">
    <source>
        <dbReference type="ARBA" id="ARBA00070760"/>
    </source>
</evidence>
<evidence type="ECO:0000256" key="9">
    <source>
        <dbReference type="ARBA" id="ARBA00049406"/>
    </source>
</evidence>
<comment type="catalytic activity">
    <reaction evidence="11">
        <text>L-serine = D-serine</text>
        <dbReference type="Rhea" id="RHEA:10980"/>
        <dbReference type="ChEBI" id="CHEBI:33384"/>
        <dbReference type="ChEBI" id="CHEBI:35247"/>
        <dbReference type="EC" id="5.1.1.18"/>
    </reaction>
</comment>
<evidence type="ECO:0000256" key="4">
    <source>
        <dbReference type="ARBA" id="ARBA00022898"/>
    </source>
</evidence>
<protein>
    <recommendedName>
        <fullName evidence="15">Serine racemase</fullName>
        <ecNumber evidence="3">4.3.1.17</ecNumber>
        <ecNumber evidence="13">4.3.1.18</ecNumber>
        <ecNumber evidence="14">5.1.1.18</ecNumber>
    </recommendedName>
    <alternativeName>
        <fullName evidence="16">D-serine ammonia-lyase</fullName>
    </alternativeName>
    <alternativeName>
        <fullName evidence="18">D-serine dehydratase</fullName>
    </alternativeName>
    <alternativeName>
        <fullName evidence="17">L-serine ammonia-lyase</fullName>
    </alternativeName>
    <alternativeName>
        <fullName evidence="7">L-serine deaminase</fullName>
    </alternativeName>
    <alternativeName>
        <fullName evidence="6">L-serine dehydratase</fullName>
    </alternativeName>
    <alternativeName>
        <fullName evidence="8">L-threonine dehydratase</fullName>
    </alternativeName>
</protein>
<comment type="catalytic activity">
    <reaction evidence="10">
        <text>D-serine = pyruvate + NH4(+)</text>
        <dbReference type="Rhea" id="RHEA:13977"/>
        <dbReference type="ChEBI" id="CHEBI:15361"/>
        <dbReference type="ChEBI" id="CHEBI:28938"/>
        <dbReference type="ChEBI" id="CHEBI:35247"/>
        <dbReference type="EC" id="4.3.1.18"/>
    </reaction>
</comment>
<evidence type="ECO:0000256" key="8">
    <source>
        <dbReference type="ARBA" id="ARBA00042605"/>
    </source>
</evidence>
<dbReference type="PANTHER" id="PTHR48078">
    <property type="entry name" value="THREONINE DEHYDRATASE, MITOCHONDRIAL-RELATED"/>
    <property type="match status" value="1"/>
</dbReference>
<comment type="similarity">
    <text evidence="2">Belongs to the serine/threonine dehydratase family.</text>
</comment>
<reference evidence="20 21" key="1">
    <citation type="submission" date="2017-07" db="EMBL/GenBank/DDBJ databases">
        <authorList>
            <person name="Talla V."/>
            <person name="Backstrom N."/>
        </authorList>
    </citation>
    <scope>NUCLEOTIDE SEQUENCE [LARGE SCALE GENOMIC DNA]</scope>
</reference>
<evidence type="ECO:0000256" key="10">
    <source>
        <dbReference type="ARBA" id="ARBA00050422"/>
    </source>
</evidence>
<accession>A0A5E4Q032</accession>
<evidence type="ECO:0000256" key="2">
    <source>
        <dbReference type="ARBA" id="ARBA00010869"/>
    </source>
</evidence>